<comment type="caution">
    <text evidence="2">The sequence shown here is derived from an EMBL/GenBank/DDBJ whole genome shotgun (WGS) entry which is preliminary data.</text>
</comment>
<protein>
    <recommendedName>
        <fullName evidence="3">Reverse transcriptase domain-containing protein</fullName>
    </recommendedName>
</protein>
<accession>A0A699GWP6</accession>
<gene>
    <name evidence="2" type="ORF">Tci_246309</name>
</gene>
<feature type="compositionally biased region" description="Basic and acidic residues" evidence="1">
    <location>
        <begin position="1"/>
        <end position="10"/>
    </location>
</feature>
<dbReference type="AlphaFoldDB" id="A0A699GWP6"/>
<name>A0A699GWP6_TANCI</name>
<sequence length="93" mass="10917">MDAQYKEFQSRSKQLNLNDDHIPMSREEEATFMQTFRHTRFDNDYRDRDSNRDGANNFGHDMSFNMPAVRIKSLLDAVRITDAQVCVNTAQLE</sequence>
<evidence type="ECO:0000313" key="2">
    <source>
        <dbReference type="EMBL" id="GEW74333.1"/>
    </source>
</evidence>
<reference evidence="2" key="1">
    <citation type="journal article" date="2019" name="Sci. Rep.">
        <title>Draft genome of Tanacetum cinerariifolium, the natural source of mosquito coil.</title>
        <authorList>
            <person name="Yamashiro T."/>
            <person name="Shiraishi A."/>
            <person name="Satake H."/>
            <person name="Nakayama K."/>
        </authorList>
    </citation>
    <scope>NUCLEOTIDE SEQUENCE</scope>
</reference>
<dbReference type="EMBL" id="BKCJ010071866">
    <property type="protein sequence ID" value="GEW74333.1"/>
    <property type="molecule type" value="Genomic_DNA"/>
</dbReference>
<evidence type="ECO:0000256" key="1">
    <source>
        <dbReference type="SAM" id="MobiDB-lite"/>
    </source>
</evidence>
<feature type="region of interest" description="Disordered" evidence="1">
    <location>
        <begin position="1"/>
        <end position="24"/>
    </location>
</feature>
<organism evidence="2">
    <name type="scientific">Tanacetum cinerariifolium</name>
    <name type="common">Dalmatian daisy</name>
    <name type="synonym">Chrysanthemum cinerariifolium</name>
    <dbReference type="NCBI Taxonomy" id="118510"/>
    <lineage>
        <taxon>Eukaryota</taxon>
        <taxon>Viridiplantae</taxon>
        <taxon>Streptophyta</taxon>
        <taxon>Embryophyta</taxon>
        <taxon>Tracheophyta</taxon>
        <taxon>Spermatophyta</taxon>
        <taxon>Magnoliopsida</taxon>
        <taxon>eudicotyledons</taxon>
        <taxon>Gunneridae</taxon>
        <taxon>Pentapetalae</taxon>
        <taxon>asterids</taxon>
        <taxon>campanulids</taxon>
        <taxon>Asterales</taxon>
        <taxon>Asteraceae</taxon>
        <taxon>Asteroideae</taxon>
        <taxon>Anthemideae</taxon>
        <taxon>Anthemidinae</taxon>
        <taxon>Tanacetum</taxon>
    </lineage>
</organism>
<evidence type="ECO:0008006" key="3">
    <source>
        <dbReference type="Google" id="ProtNLM"/>
    </source>
</evidence>
<proteinExistence type="predicted"/>